<keyword evidence="4" id="KW-1185">Reference proteome</keyword>
<dbReference type="Proteomes" id="UP000320225">
    <property type="component" value="Unassembled WGS sequence"/>
</dbReference>
<organism evidence="3 4">
    <name type="scientific">Tepidimonas sediminis</name>
    <dbReference type="NCBI Taxonomy" id="2588941"/>
    <lineage>
        <taxon>Bacteria</taxon>
        <taxon>Pseudomonadati</taxon>
        <taxon>Pseudomonadota</taxon>
        <taxon>Betaproteobacteria</taxon>
        <taxon>Burkholderiales</taxon>
        <taxon>Tepidimonas</taxon>
    </lineage>
</organism>
<name>A0A554WRC0_9BURK</name>
<keyword evidence="3" id="KW-0808">Transferase</keyword>
<dbReference type="AlphaFoldDB" id="A0A554WRC0"/>
<evidence type="ECO:0000256" key="1">
    <source>
        <dbReference type="ARBA" id="ARBA00008007"/>
    </source>
</evidence>
<comment type="caution">
    <text evidence="3">The sequence shown here is derived from an EMBL/GenBank/DDBJ whole genome shotgun (WGS) entry which is preliminary data.</text>
</comment>
<keyword evidence="3" id="KW-0328">Glycosyltransferase</keyword>
<evidence type="ECO:0000259" key="2">
    <source>
        <dbReference type="Pfam" id="PF00156"/>
    </source>
</evidence>
<evidence type="ECO:0000313" key="3">
    <source>
        <dbReference type="EMBL" id="TSE26132.1"/>
    </source>
</evidence>
<dbReference type="InterPro" id="IPR029057">
    <property type="entry name" value="PRTase-like"/>
</dbReference>
<dbReference type="CDD" id="cd06223">
    <property type="entry name" value="PRTases_typeI"/>
    <property type="match status" value="1"/>
</dbReference>
<dbReference type="GO" id="GO:0004588">
    <property type="term" value="F:orotate phosphoribosyltransferase activity"/>
    <property type="evidence" value="ECO:0007669"/>
    <property type="project" value="UniProtKB-EC"/>
</dbReference>
<dbReference type="Gene3D" id="3.40.50.2020">
    <property type="match status" value="1"/>
</dbReference>
<comment type="similarity">
    <text evidence="1">Belongs to the ComF/GntX family.</text>
</comment>
<dbReference type="EC" id="2.4.2.10" evidence="3"/>
<proteinExistence type="inferred from homology"/>
<reference evidence="3 4" key="1">
    <citation type="submission" date="2019-07" db="EMBL/GenBank/DDBJ databases">
        <title>Tepidimonas sediminis YIM 72259 draft genome.</title>
        <authorList>
            <person name="Da Costa M.S."/>
            <person name="Froufe H.J.C."/>
            <person name="Egas C."/>
            <person name="Albuquerque L."/>
        </authorList>
    </citation>
    <scope>NUCLEOTIDE SEQUENCE [LARGE SCALE GENOMIC DNA]</scope>
    <source>
        <strain evidence="3 4">YIM 72259</strain>
    </source>
</reference>
<dbReference type="Pfam" id="PF00156">
    <property type="entry name" value="Pribosyltran"/>
    <property type="match status" value="1"/>
</dbReference>
<evidence type="ECO:0000313" key="4">
    <source>
        <dbReference type="Proteomes" id="UP000320225"/>
    </source>
</evidence>
<dbReference type="PANTHER" id="PTHR47505:SF1">
    <property type="entry name" value="DNA UTILIZATION PROTEIN YHGH"/>
    <property type="match status" value="1"/>
</dbReference>
<protein>
    <submittedName>
        <fullName evidence="3">Orotate phosphoribosyltransferase</fullName>
        <ecNumber evidence="3">2.4.2.10</ecNumber>
    </submittedName>
</protein>
<accession>A0A554WRC0</accession>
<dbReference type="RefSeq" id="WP_143894141.1">
    <property type="nucleotide sequence ID" value="NZ_VJND01000004.1"/>
</dbReference>
<dbReference type="PANTHER" id="PTHR47505">
    <property type="entry name" value="DNA UTILIZATION PROTEIN YHGH"/>
    <property type="match status" value="1"/>
</dbReference>
<sequence length="243" mass="26579">MARGWRADWRARLPARCEVCGDWPHGPLCPPCRAELAPWVPRCPGCALPHPDHVNLCPTCQADPPPWRVVRARLDYAYPWDAWILRLKTAAGLGLADALAQLWLDDPTVERLLADADGWLPVPLAPVRLAQRGHNQAWSLMRALARRTRTPPARAQVLRRNPTAPVLHHLDAAGRRAHETDLFTLEPHALAWVRGRHLLVVDDVMTTGTTLRAASQALRQAGAASVAALVLARTPPPGAQGGG</sequence>
<feature type="domain" description="Phosphoribosyltransferase" evidence="2">
    <location>
        <begin position="179"/>
        <end position="234"/>
    </location>
</feature>
<gene>
    <name evidence="3" type="primary">pyrE_1</name>
    <name evidence="3" type="ORF">Tsedi_00945</name>
</gene>
<dbReference type="EMBL" id="VJND01000004">
    <property type="protein sequence ID" value="TSE26132.1"/>
    <property type="molecule type" value="Genomic_DNA"/>
</dbReference>
<dbReference type="InterPro" id="IPR000836">
    <property type="entry name" value="PRTase_dom"/>
</dbReference>
<dbReference type="OrthoDB" id="9793412at2"/>
<dbReference type="InterPro" id="IPR051910">
    <property type="entry name" value="ComF/GntX_DNA_util-trans"/>
</dbReference>
<dbReference type="SUPFAM" id="SSF53271">
    <property type="entry name" value="PRTase-like"/>
    <property type="match status" value="1"/>
</dbReference>